<evidence type="ECO:0000259" key="3">
    <source>
        <dbReference type="Pfam" id="PF07883"/>
    </source>
</evidence>
<dbReference type="Proteomes" id="UP000548867">
    <property type="component" value="Unassembled WGS sequence"/>
</dbReference>
<reference evidence="4 5" key="1">
    <citation type="submission" date="2020-08" db="EMBL/GenBank/DDBJ databases">
        <title>Genomic Encyclopedia of Type Strains, Phase IV (KMG-IV): sequencing the most valuable type-strain genomes for metagenomic binning, comparative biology and taxonomic classification.</title>
        <authorList>
            <person name="Goeker M."/>
        </authorList>
    </citation>
    <scope>NUCLEOTIDE SEQUENCE [LARGE SCALE GENOMIC DNA]</scope>
    <source>
        <strain evidence="4 5">DSM 27057</strain>
    </source>
</reference>
<dbReference type="GO" id="GO:0016853">
    <property type="term" value="F:isomerase activity"/>
    <property type="evidence" value="ECO:0007669"/>
    <property type="project" value="UniProtKB-KW"/>
</dbReference>
<comment type="caution">
    <text evidence="4">The sequence shown here is derived from an EMBL/GenBank/DDBJ whole genome shotgun (WGS) entry which is preliminary data.</text>
</comment>
<keyword evidence="4" id="KW-0413">Isomerase</keyword>
<dbReference type="AlphaFoldDB" id="A0A7W6CC01"/>
<dbReference type="InterPro" id="IPR014710">
    <property type="entry name" value="RmlC-like_jellyroll"/>
</dbReference>
<evidence type="ECO:0000313" key="5">
    <source>
        <dbReference type="Proteomes" id="UP000548867"/>
    </source>
</evidence>
<evidence type="ECO:0000256" key="1">
    <source>
        <dbReference type="ARBA" id="ARBA00022723"/>
    </source>
</evidence>
<dbReference type="InterPro" id="IPR011051">
    <property type="entry name" value="RmlC_Cupin_sf"/>
</dbReference>
<sequence length="299" mass="31409">MKWFLPPCVFLVALAGVAQARQASLSPAGPFHLSAARGPLRGVDLAPFKGRASSEILAGPGNGLESAFVVYTRLAPHAAAQGSIALPVDHTYLVLKGTARVEIGNERFTLKPETLALLPAGVPHRIWNEVGEQADVLEVITPAPARDLAGLIRPAAAYHVDGAAQYVRAAPPLGELAGGTGHASLNERILASRATGSPHVLERLNDMLPGGGRTETHLHPFDQVYFVRKGEMSVQYGMSHYKAPANTLVVLPVGVAHNNLNESDQTQSIVTLLLPEPEKGRAMGAGVTLSGGAPAPRNP</sequence>
<feature type="signal peptide" evidence="2">
    <location>
        <begin position="1"/>
        <end position="20"/>
    </location>
</feature>
<keyword evidence="1" id="KW-0479">Metal-binding</keyword>
<dbReference type="Pfam" id="PF07883">
    <property type="entry name" value="Cupin_2"/>
    <property type="match status" value="2"/>
</dbReference>
<proteinExistence type="predicted"/>
<organism evidence="4 5">
    <name type="scientific">Novosphingobium sediminicola</name>
    <dbReference type="NCBI Taxonomy" id="563162"/>
    <lineage>
        <taxon>Bacteria</taxon>
        <taxon>Pseudomonadati</taxon>
        <taxon>Pseudomonadota</taxon>
        <taxon>Alphaproteobacteria</taxon>
        <taxon>Sphingomonadales</taxon>
        <taxon>Sphingomonadaceae</taxon>
        <taxon>Novosphingobium</taxon>
    </lineage>
</organism>
<dbReference type="SUPFAM" id="SSF51182">
    <property type="entry name" value="RmlC-like cupins"/>
    <property type="match status" value="1"/>
</dbReference>
<feature type="domain" description="Cupin type-2" evidence="3">
    <location>
        <begin position="75"/>
        <end position="139"/>
    </location>
</feature>
<feature type="domain" description="Cupin type-2" evidence="3">
    <location>
        <begin position="207"/>
        <end position="266"/>
    </location>
</feature>
<dbReference type="InterPro" id="IPR013096">
    <property type="entry name" value="Cupin_2"/>
</dbReference>
<feature type="chain" id="PRO_5030740998" evidence="2">
    <location>
        <begin position="21"/>
        <end position="299"/>
    </location>
</feature>
<dbReference type="PANTHER" id="PTHR35848">
    <property type="entry name" value="OXALATE-BINDING PROTEIN"/>
    <property type="match status" value="1"/>
</dbReference>
<dbReference type="CDD" id="cd02208">
    <property type="entry name" value="cupin_RmlC-like"/>
    <property type="match status" value="1"/>
</dbReference>
<evidence type="ECO:0000256" key="2">
    <source>
        <dbReference type="SAM" id="SignalP"/>
    </source>
</evidence>
<dbReference type="Gene3D" id="2.60.120.10">
    <property type="entry name" value="Jelly Rolls"/>
    <property type="match status" value="2"/>
</dbReference>
<dbReference type="RefSeq" id="WP_183622708.1">
    <property type="nucleotide sequence ID" value="NZ_JACIDX010000002.1"/>
</dbReference>
<evidence type="ECO:0000313" key="4">
    <source>
        <dbReference type="EMBL" id="MBB3953789.1"/>
    </source>
</evidence>
<keyword evidence="2" id="KW-0732">Signal</keyword>
<dbReference type="EMBL" id="JACIDX010000002">
    <property type="protein sequence ID" value="MBB3953789.1"/>
    <property type="molecule type" value="Genomic_DNA"/>
</dbReference>
<dbReference type="GO" id="GO:0046872">
    <property type="term" value="F:metal ion binding"/>
    <property type="evidence" value="ECO:0007669"/>
    <property type="project" value="UniProtKB-KW"/>
</dbReference>
<protein>
    <submittedName>
        <fullName evidence="4">Mannose-6-phosphate isomerase-like protein (Cupin superfamily)</fullName>
    </submittedName>
</protein>
<dbReference type="InterPro" id="IPR051610">
    <property type="entry name" value="GPI/OXD"/>
</dbReference>
<gene>
    <name evidence="4" type="ORF">GGR38_000716</name>
</gene>
<accession>A0A7W6CC01</accession>
<name>A0A7W6CC01_9SPHN</name>
<keyword evidence="5" id="KW-1185">Reference proteome</keyword>